<dbReference type="EMBL" id="CP003423">
    <property type="protein sequence ID" value="AFH42026.1"/>
    <property type="molecule type" value="Genomic_DNA"/>
</dbReference>
<dbReference type="eggNOG" id="arCOG01869">
    <property type="taxonomic scope" value="Archaea"/>
</dbReference>
<reference evidence="2" key="1">
    <citation type="submission" date="2012-03" db="EMBL/GenBank/DDBJ databases">
        <title>Fervidicoccus fontis complete genome analysis confirms its distinct phylogenetic position and predicts its environmental function.</title>
        <authorList>
            <person name="Lebedinsky A.V."/>
            <person name="Mardanov A.V."/>
            <person name="Gumerov V.M."/>
            <person name="Beletsky A.V."/>
            <person name="Kublanov I.V."/>
            <person name="Perevalova A.A."/>
            <person name="Bonch-Osmolovskaya E.A."/>
            <person name="Ravin N.V."/>
            <person name="Skryabin K.G."/>
        </authorList>
    </citation>
    <scope>NUCLEOTIDE SEQUENCE [LARGE SCALE GENOMIC DNA]</scope>
    <source>
        <strain evidence="2">DSM 19380 / VKM B-2539 / Kam940</strain>
    </source>
</reference>
<dbReference type="Gene3D" id="1.10.3760.10">
    <property type="entry name" value="PgpA-like"/>
    <property type="match status" value="1"/>
</dbReference>
<dbReference type="Proteomes" id="UP000007391">
    <property type="component" value="Chromosome"/>
</dbReference>
<dbReference type="InParanoid" id="H9ZZ69"/>
<dbReference type="InterPro" id="IPR036681">
    <property type="entry name" value="PgpA-like_sf"/>
</dbReference>
<evidence type="ECO:0000313" key="1">
    <source>
        <dbReference type="EMBL" id="AFH42026.1"/>
    </source>
</evidence>
<dbReference type="InterPro" id="IPR052209">
    <property type="entry name" value="CbiZ"/>
</dbReference>
<dbReference type="PANTHER" id="PTHR35336:SF5">
    <property type="entry name" value="ADENOSYLCOBINAMIDE AMIDOHYDROLASE"/>
    <property type="match status" value="1"/>
</dbReference>
<proteinExistence type="predicted"/>
<sequence>MGIDIEESAIFLTAVDLKKYSRGSSSYKGVEAEAFVTYGVDSPSCFEGAERGKFGTINVAVIVDEPLSDVGLLDLFRTVSEVKGMIMSLGGPMCYSSSYVGTPSDATMVASPFGGERFAGSATDVGISASLAVLRALSEQIRNAPVDEHTAKTLGFKDIDEVVKLAVRAYRKAPIPFLSELDAEEEIKEEIDSILKDPNLRIIIRSARLAESFLSFGLLPGIEAEEYSSDSSGIIADEVMGKAIAEYLNGFKGLLAYYWIDRIKEGDKDLEDLSGLPLMTDDVVGAIVGGVLSRIYDKYSRK</sequence>
<dbReference type="GO" id="GO:0006629">
    <property type="term" value="P:lipid metabolic process"/>
    <property type="evidence" value="ECO:0007669"/>
    <property type="project" value="InterPro"/>
</dbReference>
<organism evidence="1 2">
    <name type="scientific">Fervidicoccus fontis (strain DSM 19380 / JCM 18336 / VKM B-2539 / Kam940)</name>
    <dbReference type="NCBI Taxonomy" id="1163730"/>
    <lineage>
        <taxon>Archaea</taxon>
        <taxon>Thermoproteota</taxon>
        <taxon>Thermoprotei</taxon>
        <taxon>Fervidicoccales</taxon>
        <taxon>Fervidicoccaceae</taxon>
        <taxon>Fervidicoccus</taxon>
    </lineage>
</organism>
<dbReference type="KEGG" id="ffo:FFONT_0030"/>
<keyword evidence="2" id="KW-1185">Reference proteome</keyword>
<protein>
    <submittedName>
        <fullName evidence="1">CbiZ domain containing protein</fullName>
    </submittedName>
</protein>
<accession>H9ZZ69</accession>
<dbReference type="PANTHER" id="PTHR35336">
    <property type="entry name" value="ADENOSYLCOBINAMIDE AMIDOHYDROLASE"/>
    <property type="match status" value="1"/>
</dbReference>
<dbReference type="AlphaFoldDB" id="H9ZZ69"/>
<dbReference type="SUPFAM" id="SSF101307">
    <property type="entry name" value="YutG-like"/>
    <property type="match status" value="1"/>
</dbReference>
<reference evidence="1 2" key="2">
    <citation type="journal article" date="2014" name="Extremophiles">
        <title>Analysis of the complete genome of Fervidococcus fontis confirms the distinct phylogenetic position of the order Fervidicoccales and suggests its environmental function.</title>
        <authorList>
            <person name="Lebedinsky A.V."/>
            <person name="Mardanov A.V."/>
            <person name="Kublanov I.V."/>
            <person name="Gumerov V.M."/>
            <person name="Beletsky A.V."/>
            <person name="Perevalova A.A."/>
            <person name="Bidzhieva S.Kh."/>
            <person name="Bonch-Osmolovskaya E.A."/>
            <person name="Skryabin K.G."/>
            <person name="Ravin N.V."/>
        </authorList>
    </citation>
    <scope>NUCLEOTIDE SEQUENCE [LARGE SCALE GENOMIC DNA]</scope>
    <source>
        <strain evidence="2">DSM 19380 / VKM B-2539 / Kam940</strain>
    </source>
</reference>
<dbReference type="GO" id="GO:0008962">
    <property type="term" value="F:phosphatidylglycerophosphatase activity"/>
    <property type="evidence" value="ECO:0007669"/>
    <property type="project" value="InterPro"/>
</dbReference>
<dbReference type="Pfam" id="PF01955">
    <property type="entry name" value="CbiZ"/>
    <property type="match status" value="1"/>
</dbReference>
<dbReference type="InterPro" id="IPR002808">
    <property type="entry name" value="AdoCbi_amidolase"/>
</dbReference>
<evidence type="ECO:0000313" key="2">
    <source>
        <dbReference type="Proteomes" id="UP000007391"/>
    </source>
</evidence>
<name>H9ZZ69_FERFK</name>
<dbReference type="eggNOG" id="arCOG01870">
    <property type="taxonomic scope" value="Archaea"/>
</dbReference>
<dbReference type="STRING" id="1163730.FFONT_0030"/>
<gene>
    <name evidence="1" type="ordered locus">FFONT_0030</name>
</gene>
<dbReference type="HOGENOM" id="CLU_833194_0_0_2"/>